<evidence type="ECO:0000313" key="2">
    <source>
        <dbReference type="EMBL" id="PPR04509.1"/>
    </source>
</evidence>
<feature type="region of interest" description="Disordered" evidence="1">
    <location>
        <begin position="332"/>
        <end position="448"/>
    </location>
</feature>
<feature type="compositionally biased region" description="Polar residues" evidence="1">
    <location>
        <begin position="365"/>
        <end position="376"/>
    </location>
</feature>
<evidence type="ECO:0000313" key="3">
    <source>
        <dbReference type="Proteomes" id="UP000284842"/>
    </source>
</evidence>
<feature type="compositionally biased region" description="Low complexity" evidence="1">
    <location>
        <begin position="416"/>
        <end position="431"/>
    </location>
</feature>
<sequence length="701" mass="78040">MVNPGTFRGQRKTYLLSRKPDYEAAYDNSTQEDCIANIVQVYFRMFPPEMPLDYDPTDEEIEANLAKELVEQVEPHIDRLSASEYEQEMAVWNTRKQTIQTVKGQIKRWLAYQLLKDRNNLRKDLKGNDNPYASLVYQLSGNTLKKPRLRSAMSMWRRGEVHKTIEQVARARCLAENSPLKTNLAPTREKVAKALFDELGEGQKEAFARQAQVQYESELARWKESKNNPIPDDPQSYQHCISNLPAVVQPLLDLISQATGWKVTMLAGGPCPSRDGRMSMVSLHSGTTNGEIPMTFGKFESVRYRKYITPMFTNFLRNCYSVEECRRRTLGGDAADAGMPGYDDADGSGAAFEMLPENPAHAASSDAQTTNHGRTISAQSRSTSPSSDSSTSRAATPLNSPHHSRPMPSEQPVNDPSSPTSTSAASTPRRPNLTPPAMSPNSPIRSPAVSPVSLRTVAVTPPPISPRAAITPLVPSLGPIAVVQATNTRSKKRRPIEEANLEALPRKSSRLDKPSGVGVMVNGSNRNARREPATAAQVPDWFTGCMRMFTEGSTGIGVDKNGSLGDDWVRLVDAWSVFQRKAGFEEDRRLPTKNRPTVIKDWIARARNPLYRPDIRNIGEYEASFDAWWSSMQPDWRLERGKVNRDLVDGDWSDLRLPGLNGLVSVVAALFYWGLAVNGNKTRTVAWQKSVRDCTTALQHL</sequence>
<comment type="caution">
    <text evidence="2">The sequence shown here is derived from an EMBL/GenBank/DDBJ whole genome shotgun (WGS) entry which is preliminary data.</text>
</comment>
<name>A0A409YN57_9AGAR</name>
<accession>A0A409YN57</accession>
<keyword evidence="3" id="KW-1185">Reference proteome</keyword>
<gene>
    <name evidence="2" type="ORF">CVT24_013115</name>
</gene>
<dbReference type="STRING" id="181874.A0A409YN57"/>
<dbReference type="AlphaFoldDB" id="A0A409YN57"/>
<protein>
    <submittedName>
        <fullName evidence="2">Uncharacterized protein</fullName>
    </submittedName>
</protein>
<proteinExistence type="predicted"/>
<feature type="compositionally biased region" description="Low complexity" evidence="1">
    <location>
        <begin position="377"/>
        <end position="397"/>
    </location>
</feature>
<dbReference type="InParanoid" id="A0A409YN57"/>
<dbReference type="EMBL" id="NHTK01000937">
    <property type="protein sequence ID" value="PPR04509.1"/>
    <property type="molecule type" value="Genomic_DNA"/>
</dbReference>
<organism evidence="2 3">
    <name type="scientific">Panaeolus cyanescens</name>
    <dbReference type="NCBI Taxonomy" id="181874"/>
    <lineage>
        <taxon>Eukaryota</taxon>
        <taxon>Fungi</taxon>
        <taxon>Dikarya</taxon>
        <taxon>Basidiomycota</taxon>
        <taxon>Agaricomycotina</taxon>
        <taxon>Agaricomycetes</taxon>
        <taxon>Agaricomycetidae</taxon>
        <taxon>Agaricales</taxon>
        <taxon>Agaricineae</taxon>
        <taxon>Galeropsidaceae</taxon>
        <taxon>Panaeolus</taxon>
    </lineage>
</organism>
<reference evidence="2 3" key="1">
    <citation type="journal article" date="2018" name="Evol. Lett.">
        <title>Horizontal gene cluster transfer increased hallucinogenic mushroom diversity.</title>
        <authorList>
            <person name="Reynolds H.T."/>
            <person name="Vijayakumar V."/>
            <person name="Gluck-Thaler E."/>
            <person name="Korotkin H.B."/>
            <person name="Matheny P.B."/>
            <person name="Slot J.C."/>
        </authorList>
    </citation>
    <scope>NUCLEOTIDE SEQUENCE [LARGE SCALE GENOMIC DNA]</scope>
    <source>
        <strain evidence="2 3">2629</strain>
    </source>
</reference>
<dbReference type="Proteomes" id="UP000284842">
    <property type="component" value="Unassembled WGS sequence"/>
</dbReference>
<dbReference type="OrthoDB" id="3250313at2759"/>
<evidence type="ECO:0000256" key="1">
    <source>
        <dbReference type="SAM" id="MobiDB-lite"/>
    </source>
</evidence>